<dbReference type="PATRIC" id="fig|35818.11.peg.1614"/>
<dbReference type="AlphaFoldDB" id="A0A0N1EB75"/>
<evidence type="ECO:0000256" key="2">
    <source>
        <dbReference type="ARBA" id="ARBA00022759"/>
    </source>
</evidence>
<dbReference type="InterPro" id="IPR016071">
    <property type="entry name" value="Staphylococal_nuclease_OB-fold"/>
</dbReference>
<feature type="transmembrane region" description="Helical" evidence="4">
    <location>
        <begin position="12"/>
        <end position="33"/>
    </location>
</feature>
<comment type="caution">
    <text evidence="6">The sequence shown here is derived from an EMBL/GenBank/DDBJ whole genome shotgun (WGS) entry which is preliminary data.</text>
</comment>
<dbReference type="SMART" id="SM00318">
    <property type="entry name" value="SNc"/>
    <property type="match status" value="1"/>
</dbReference>
<reference evidence="6 7" key="1">
    <citation type="submission" date="2014-06" db="EMBL/GenBank/DDBJ databases">
        <title>Helicobacter pullorum isolates in fresh chicken meat - phenotypic and genotypic features.</title>
        <authorList>
            <person name="Borges V."/>
            <person name="Santos A."/>
            <person name="Correia C.B."/>
            <person name="Saraiva M."/>
            <person name="Menard A."/>
            <person name="Vieira L."/>
            <person name="Sampaio D.A."/>
            <person name="Gomes J.P."/>
            <person name="Oleastro M."/>
        </authorList>
    </citation>
    <scope>NUCLEOTIDE SEQUENCE [LARGE SCALE GENOMIC DNA]</scope>
    <source>
        <strain evidence="6 7">229334/12</strain>
    </source>
</reference>
<evidence type="ECO:0000256" key="3">
    <source>
        <dbReference type="ARBA" id="ARBA00022801"/>
    </source>
</evidence>
<evidence type="ECO:0000256" key="4">
    <source>
        <dbReference type="SAM" id="Phobius"/>
    </source>
</evidence>
<dbReference type="PANTHER" id="PTHR12302">
    <property type="entry name" value="EBNA2 BINDING PROTEIN P100"/>
    <property type="match status" value="1"/>
</dbReference>
<dbReference type="OrthoDB" id="9805504at2"/>
<dbReference type="PANTHER" id="PTHR12302:SF3">
    <property type="entry name" value="SERINE_THREONINE-PROTEIN KINASE 31"/>
    <property type="match status" value="1"/>
</dbReference>
<name>A0A0N1EB75_9HELI</name>
<evidence type="ECO:0000313" key="6">
    <source>
        <dbReference type="EMBL" id="KPH55512.1"/>
    </source>
</evidence>
<dbReference type="GO" id="GO:0005737">
    <property type="term" value="C:cytoplasm"/>
    <property type="evidence" value="ECO:0007669"/>
    <property type="project" value="TreeGrafter"/>
</dbReference>
<dbReference type="SUPFAM" id="SSF50199">
    <property type="entry name" value="Staphylococcal nuclease"/>
    <property type="match status" value="1"/>
</dbReference>
<accession>A0A0N1EB75</accession>
<keyword evidence="4" id="KW-0812">Transmembrane</keyword>
<dbReference type="InterPro" id="IPR035437">
    <property type="entry name" value="SNase_OB-fold_sf"/>
</dbReference>
<dbReference type="GO" id="GO:0016787">
    <property type="term" value="F:hydrolase activity"/>
    <property type="evidence" value="ECO:0007669"/>
    <property type="project" value="UniProtKB-KW"/>
</dbReference>
<keyword evidence="4" id="KW-0472">Membrane</keyword>
<keyword evidence="2" id="KW-0255">Endonuclease</keyword>
<dbReference type="PROSITE" id="PS50830">
    <property type="entry name" value="TNASE_3"/>
    <property type="match status" value="1"/>
</dbReference>
<evidence type="ECO:0000259" key="5">
    <source>
        <dbReference type="PROSITE" id="PS50830"/>
    </source>
</evidence>
<keyword evidence="4" id="KW-1133">Transmembrane helix</keyword>
<protein>
    <recommendedName>
        <fullName evidence="5">TNase-like domain-containing protein</fullName>
    </recommendedName>
</protein>
<dbReference type="EMBL" id="JNOC01000042">
    <property type="protein sequence ID" value="KPH55512.1"/>
    <property type="molecule type" value="Genomic_DNA"/>
</dbReference>
<feature type="domain" description="TNase-like" evidence="5">
    <location>
        <begin position="41"/>
        <end position="160"/>
    </location>
</feature>
<gene>
    <name evidence="6" type="ORF">HPU229334_08160</name>
</gene>
<organism evidence="6 7">
    <name type="scientific">Helicobacter pullorum</name>
    <dbReference type="NCBI Taxonomy" id="35818"/>
    <lineage>
        <taxon>Bacteria</taxon>
        <taxon>Pseudomonadati</taxon>
        <taxon>Campylobacterota</taxon>
        <taxon>Epsilonproteobacteria</taxon>
        <taxon>Campylobacterales</taxon>
        <taxon>Helicobacteraceae</taxon>
        <taxon>Helicobacter</taxon>
    </lineage>
</organism>
<sequence length="175" mass="20552">MQRRIAVLHKEAIKRLEISSIIAIFAFIGYFFGDRITFLDKKMTAEVIKVYDGDTMTLQNGEDKLRVRFFGIDAPELKQEYGKESREHLLKMCPLGSKAELSIKETDKYNRLVAIINCNGYNLNKEQVAKGYAWAYTDYSFAYYTNQFNAKMKKLGLWEQDNPIEPKEWRRLQKK</sequence>
<dbReference type="Gene3D" id="2.40.50.90">
    <property type="match status" value="1"/>
</dbReference>
<keyword evidence="3" id="KW-0378">Hydrolase</keyword>
<dbReference type="Pfam" id="PF00565">
    <property type="entry name" value="SNase"/>
    <property type="match status" value="1"/>
</dbReference>
<dbReference type="Proteomes" id="UP000037997">
    <property type="component" value="Unassembled WGS sequence"/>
</dbReference>
<proteinExistence type="predicted"/>
<dbReference type="GO" id="GO:0004519">
    <property type="term" value="F:endonuclease activity"/>
    <property type="evidence" value="ECO:0007669"/>
    <property type="project" value="UniProtKB-KW"/>
</dbReference>
<evidence type="ECO:0000256" key="1">
    <source>
        <dbReference type="ARBA" id="ARBA00022722"/>
    </source>
</evidence>
<evidence type="ECO:0000313" key="7">
    <source>
        <dbReference type="Proteomes" id="UP000037997"/>
    </source>
</evidence>
<keyword evidence="1" id="KW-0540">Nuclease</keyword>